<dbReference type="Pfam" id="PF10133">
    <property type="entry name" value="CooT"/>
    <property type="match status" value="1"/>
</dbReference>
<dbReference type="STRING" id="868595.Desca_1919"/>
<dbReference type="eggNOG" id="COG1532">
    <property type="taxonomic scope" value="Bacteria"/>
</dbReference>
<organism evidence="1 2">
    <name type="scientific">Desulfotomaculum nigrificans (strain DSM 14880 / VKM B-2319 / CO-1-SRB)</name>
    <name type="common">Desulfotomaculum carboxydivorans</name>
    <dbReference type="NCBI Taxonomy" id="868595"/>
    <lineage>
        <taxon>Bacteria</taxon>
        <taxon>Bacillati</taxon>
        <taxon>Bacillota</taxon>
        <taxon>Clostridia</taxon>
        <taxon>Eubacteriales</taxon>
        <taxon>Desulfotomaculaceae</taxon>
        <taxon>Desulfotomaculum</taxon>
    </lineage>
</organism>
<proteinExistence type="predicted"/>
<name>F6B8R8_DESCC</name>
<sequence length="64" mass="7433">MCEANVYLIDKEGNEKLLLESVDKLVPSDESIMLENIFSQRKTVKARIKEMALVEHRIVLEEKD</sequence>
<dbReference type="InterPro" id="IPR019300">
    <property type="entry name" value="CooT"/>
</dbReference>
<evidence type="ECO:0000313" key="1">
    <source>
        <dbReference type="EMBL" id="AEF94761.1"/>
    </source>
</evidence>
<evidence type="ECO:0000313" key="2">
    <source>
        <dbReference type="Proteomes" id="UP000009226"/>
    </source>
</evidence>
<protein>
    <submittedName>
        <fullName evidence="1">RNA-binding protein</fullName>
    </submittedName>
</protein>
<dbReference type="EMBL" id="CP002736">
    <property type="protein sequence ID" value="AEF94761.1"/>
    <property type="molecule type" value="Genomic_DNA"/>
</dbReference>
<dbReference type="Proteomes" id="UP000009226">
    <property type="component" value="Chromosome"/>
</dbReference>
<gene>
    <name evidence="1" type="ordered locus">Desca_1919</name>
</gene>
<reference evidence="1 2" key="1">
    <citation type="submission" date="2011-05" db="EMBL/GenBank/DDBJ databases">
        <title>Complete sequence of Desulfotomaculum carboxydivorans CO-1-SRB.</title>
        <authorList>
            <consortium name="US DOE Joint Genome Institute"/>
            <person name="Lucas S."/>
            <person name="Han J."/>
            <person name="Lapidus A."/>
            <person name="Cheng J.-F."/>
            <person name="Goodwin L."/>
            <person name="Pitluck S."/>
            <person name="Peters L."/>
            <person name="Mikhailova N."/>
            <person name="Lu M."/>
            <person name="Han C."/>
            <person name="Tapia R."/>
            <person name="Land M."/>
            <person name="Hauser L."/>
            <person name="Kyrpides N."/>
            <person name="Ivanova N."/>
            <person name="Pagani I."/>
            <person name="Stams A."/>
            <person name="Plugge C."/>
            <person name="Muyzer G."/>
            <person name="Kuever J."/>
            <person name="Parshina S."/>
            <person name="Ivanova A."/>
            <person name="Nazina T."/>
            <person name="Woyke T."/>
        </authorList>
    </citation>
    <scope>NUCLEOTIDE SEQUENCE [LARGE SCALE GENOMIC DNA]</scope>
    <source>
        <strain evidence="2">DSM 14880 / VKM B-2319 / CO-1-SRB</strain>
    </source>
</reference>
<dbReference type="KEGG" id="dca:Desca_1919"/>
<dbReference type="RefSeq" id="WP_003542222.1">
    <property type="nucleotide sequence ID" value="NC_015565.1"/>
</dbReference>
<dbReference type="AlphaFoldDB" id="F6B8R8"/>
<dbReference type="HOGENOM" id="CLU_200895_0_0_9"/>
<accession>F6B8R8</accession>
<keyword evidence="2" id="KW-1185">Reference proteome</keyword>